<comment type="caution">
    <text evidence="2">The sequence shown here is derived from an EMBL/GenBank/DDBJ whole genome shotgun (WGS) entry which is preliminary data.</text>
</comment>
<protein>
    <submittedName>
        <fullName evidence="2">HD domain-containing protein</fullName>
    </submittedName>
</protein>
<dbReference type="InterPro" id="IPR052020">
    <property type="entry name" value="Cyclic_di-GMP/3'3'-cGAMP_PDE"/>
</dbReference>
<dbReference type="InterPro" id="IPR003607">
    <property type="entry name" value="HD/PDEase_dom"/>
</dbReference>
<dbReference type="PANTHER" id="PTHR45228">
    <property type="entry name" value="CYCLIC DI-GMP PHOSPHODIESTERASE TM_0186-RELATED"/>
    <property type="match status" value="1"/>
</dbReference>
<dbReference type="InterPro" id="IPR037522">
    <property type="entry name" value="HD_GYP_dom"/>
</dbReference>
<dbReference type="PROSITE" id="PS51832">
    <property type="entry name" value="HD_GYP"/>
    <property type="match status" value="1"/>
</dbReference>
<dbReference type="Proteomes" id="UP000469380">
    <property type="component" value="Unassembled WGS sequence"/>
</dbReference>
<dbReference type="SUPFAM" id="SSF109604">
    <property type="entry name" value="HD-domain/PDEase-like"/>
    <property type="match status" value="1"/>
</dbReference>
<name>A0A6N9JE50_9ACTN</name>
<evidence type="ECO:0000313" key="2">
    <source>
        <dbReference type="EMBL" id="MZJ38472.1"/>
    </source>
</evidence>
<feature type="domain" description="HD-GYP" evidence="1">
    <location>
        <begin position="1"/>
        <end position="120"/>
    </location>
</feature>
<accession>A0A6N9JE50</accession>
<dbReference type="CDD" id="cd00077">
    <property type="entry name" value="HDc"/>
    <property type="match status" value="1"/>
</dbReference>
<dbReference type="RefSeq" id="WP_161159379.1">
    <property type="nucleotide sequence ID" value="NZ_WWSR01000001.1"/>
</dbReference>
<sequence>MKTHTTMGADMLLEPSRHHVGNALMEYAYQIARWHHERWDGKGYPDGLKGDEIPIAAQVVSVADVYDALTSVRVYKDAIPHKEAIQMILDGKCGTFNPLLLDCLLEVQDRIAETLARPADVVAFPTI</sequence>
<evidence type="ECO:0000259" key="1">
    <source>
        <dbReference type="PROSITE" id="PS51832"/>
    </source>
</evidence>
<dbReference type="EMBL" id="WWSR01000001">
    <property type="protein sequence ID" value="MZJ38472.1"/>
    <property type="molecule type" value="Genomic_DNA"/>
</dbReference>
<proteinExistence type="predicted"/>
<dbReference type="AlphaFoldDB" id="A0A6N9JE50"/>
<dbReference type="Gene3D" id="1.10.3210.10">
    <property type="entry name" value="Hypothetical protein af1432"/>
    <property type="match status" value="1"/>
</dbReference>
<reference evidence="2 3" key="1">
    <citation type="journal article" date="2019" name="Nat. Med.">
        <title>A library of human gut bacterial isolates paired with longitudinal multiomics data enables mechanistic microbiome research.</title>
        <authorList>
            <person name="Poyet M."/>
            <person name="Groussin M."/>
            <person name="Gibbons S.M."/>
            <person name="Avila-Pacheco J."/>
            <person name="Jiang X."/>
            <person name="Kearney S.M."/>
            <person name="Perrotta A.R."/>
            <person name="Berdy B."/>
            <person name="Zhao S."/>
            <person name="Lieberman T.D."/>
            <person name="Swanson P.K."/>
            <person name="Smith M."/>
            <person name="Roesemann S."/>
            <person name="Alexander J.E."/>
            <person name="Rich S.A."/>
            <person name="Livny J."/>
            <person name="Vlamakis H."/>
            <person name="Clish C."/>
            <person name="Bullock K."/>
            <person name="Deik A."/>
            <person name="Scott J."/>
            <person name="Pierce K.A."/>
            <person name="Xavier R.J."/>
            <person name="Alm E.J."/>
        </authorList>
    </citation>
    <scope>NUCLEOTIDE SEQUENCE [LARGE SCALE GENOMIC DNA]</scope>
    <source>
        <strain evidence="2 3">BIOML-A20</strain>
    </source>
</reference>
<organism evidence="2 3">
    <name type="scientific">Collinsella aerofaciens</name>
    <dbReference type="NCBI Taxonomy" id="74426"/>
    <lineage>
        <taxon>Bacteria</taxon>
        <taxon>Bacillati</taxon>
        <taxon>Actinomycetota</taxon>
        <taxon>Coriobacteriia</taxon>
        <taxon>Coriobacteriales</taxon>
        <taxon>Coriobacteriaceae</taxon>
        <taxon>Collinsella</taxon>
    </lineage>
</organism>
<evidence type="ECO:0000313" key="3">
    <source>
        <dbReference type="Proteomes" id="UP000469380"/>
    </source>
</evidence>
<gene>
    <name evidence="2" type="ORF">GT464_00665</name>
</gene>
<dbReference type="Pfam" id="PF13487">
    <property type="entry name" value="HD_5"/>
    <property type="match status" value="1"/>
</dbReference>